<sequence length="34" mass="3451">MVPVDSTALGQASNSMVKTSLLFITQTAGVGRGL</sequence>
<gene>
    <name evidence="1" type="ORF">VP01_370g4</name>
</gene>
<dbReference type="AlphaFoldDB" id="A0A0L6UW10"/>
<dbReference type="Proteomes" id="UP000037035">
    <property type="component" value="Unassembled WGS sequence"/>
</dbReference>
<comment type="caution">
    <text evidence="1">The sequence shown here is derived from an EMBL/GenBank/DDBJ whole genome shotgun (WGS) entry which is preliminary data.</text>
</comment>
<evidence type="ECO:0000313" key="2">
    <source>
        <dbReference type="Proteomes" id="UP000037035"/>
    </source>
</evidence>
<organism evidence="1 2">
    <name type="scientific">Puccinia sorghi</name>
    <dbReference type="NCBI Taxonomy" id="27349"/>
    <lineage>
        <taxon>Eukaryota</taxon>
        <taxon>Fungi</taxon>
        <taxon>Dikarya</taxon>
        <taxon>Basidiomycota</taxon>
        <taxon>Pucciniomycotina</taxon>
        <taxon>Pucciniomycetes</taxon>
        <taxon>Pucciniales</taxon>
        <taxon>Pucciniaceae</taxon>
        <taxon>Puccinia</taxon>
    </lineage>
</organism>
<accession>A0A0L6UW10</accession>
<evidence type="ECO:0000313" key="1">
    <source>
        <dbReference type="EMBL" id="KNZ52055.1"/>
    </source>
</evidence>
<reference evidence="1 2" key="1">
    <citation type="submission" date="2015-08" db="EMBL/GenBank/DDBJ databases">
        <title>Next Generation Sequencing and Analysis of the Genome of Puccinia sorghi L Schw, the Causal Agent of Maize Common Rust.</title>
        <authorList>
            <person name="Rochi L."/>
            <person name="Burguener G."/>
            <person name="Darino M."/>
            <person name="Turjanski A."/>
            <person name="Kreff E."/>
            <person name="Dieguez M.J."/>
            <person name="Sacco F."/>
        </authorList>
    </citation>
    <scope>NUCLEOTIDE SEQUENCE [LARGE SCALE GENOMIC DNA]</scope>
    <source>
        <strain evidence="1 2">RO10H11247</strain>
    </source>
</reference>
<protein>
    <submittedName>
        <fullName evidence="1">Uncharacterized protein</fullName>
    </submittedName>
</protein>
<dbReference type="VEuPathDB" id="FungiDB:VP01_370g4"/>
<dbReference type="EMBL" id="LAVV01008735">
    <property type="protein sequence ID" value="KNZ52055.1"/>
    <property type="molecule type" value="Genomic_DNA"/>
</dbReference>
<name>A0A0L6UW10_9BASI</name>
<keyword evidence="2" id="KW-1185">Reference proteome</keyword>
<proteinExistence type="predicted"/>